<dbReference type="InterPro" id="IPR036397">
    <property type="entry name" value="RNaseH_sf"/>
</dbReference>
<dbReference type="InterPro" id="IPR001584">
    <property type="entry name" value="Integrase_cat-core"/>
</dbReference>
<evidence type="ECO:0000256" key="6">
    <source>
        <dbReference type="ARBA" id="ARBA00022908"/>
    </source>
</evidence>
<dbReference type="Gene3D" id="3.30.420.10">
    <property type="entry name" value="Ribonuclease H-like superfamily/Ribonuclease H"/>
    <property type="match status" value="1"/>
</dbReference>
<evidence type="ECO:0000256" key="7">
    <source>
        <dbReference type="ARBA" id="ARBA00022918"/>
    </source>
</evidence>
<organism evidence="13">
    <name type="scientific">Tanacetum cinerariifolium</name>
    <name type="common">Dalmatian daisy</name>
    <name type="synonym">Chrysanthemum cinerariifolium</name>
    <dbReference type="NCBI Taxonomy" id="118510"/>
    <lineage>
        <taxon>Eukaryota</taxon>
        <taxon>Viridiplantae</taxon>
        <taxon>Streptophyta</taxon>
        <taxon>Embryophyta</taxon>
        <taxon>Tracheophyta</taxon>
        <taxon>Spermatophyta</taxon>
        <taxon>Magnoliopsida</taxon>
        <taxon>eudicotyledons</taxon>
        <taxon>Gunneridae</taxon>
        <taxon>Pentapetalae</taxon>
        <taxon>asterids</taxon>
        <taxon>campanulids</taxon>
        <taxon>Asterales</taxon>
        <taxon>Asteraceae</taxon>
        <taxon>Asteroideae</taxon>
        <taxon>Anthemideae</taxon>
        <taxon>Anthemidinae</taxon>
        <taxon>Tanacetum</taxon>
    </lineage>
</organism>
<evidence type="ECO:0000256" key="8">
    <source>
        <dbReference type="ARBA" id="ARBA00022932"/>
    </source>
</evidence>
<proteinExistence type="predicted"/>
<evidence type="ECO:0000256" key="9">
    <source>
        <dbReference type="ARBA" id="ARBA00023172"/>
    </source>
</evidence>
<evidence type="ECO:0000256" key="10">
    <source>
        <dbReference type="ARBA" id="ARBA00023268"/>
    </source>
</evidence>
<evidence type="ECO:0000256" key="5">
    <source>
        <dbReference type="ARBA" id="ARBA00022842"/>
    </source>
</evidence>
<keyword evidence="8" id="KW-0548">Nucleotidyltransferase</keyword>
<keyword evidence="7" id="KW-0695">RNA-directed DNA polymerase</keyword>
<dbReference type="Pfam" id="PF00665">
    <property type="entry name" value="rve"/>
    <property type="match status" value="1"/>
</dbReference>
<keyword evidence="1" id="KW-0540">Nuclease</keyword>
<accession>A0A6L2JGY6</accession>
<dbReference type="GO" id="GO:0003964">
    <property type="term" value="F:RNA-directed DNA polymerase activity"/>
    <property type="evidence" value="ECO:0007669"/>
    <property type="project" value="UniProtKB-KW"/>
</dbReference>
<evidence type="ECO:0000259" key="12">
    <source>
        <dbReference type="PROSITE" id="PS50994"/>
    </source>
</evidence>
<dbReference type="InterPro" id="IPR013103">
    <property type="entry name" value="RVT_2"/>
</dbReference>
<dbReference type="InterPro" id="IPR025724">
    <property type="entry name" value="GAG-pre-integrase_dom"/>
</dbReference>
<feature type="compositionally biased region" description="Basic residues" evidence="11">
    <location>
        <begin position="751"/>
        <end position="769"/>
    </location>
</feature>
<keyword evidence="8" id="KW-0239">DNA-directed DNA polymerase</keyword>
<dbReference type="Pfam" id="PF13976">
    <property type="entry name" value="gag_pre-integrs"/>
    <property type="match status" value="1"/>
</dbReference>
<dbReference type="GO" id="GO:0004519">
    <property type="term" value="F:endonuclease activity"/>
    <property type="evidence" value="ECO:0007669"/>
    <property type="project" value="UniProtKB-KW"/>
</dbReference>
<comment type="caution">
    <text evidence="13">The sequence shown here is derived from an EMBL/GenBank/DDBJ whole genome shotgun (WGS) entry which is preliminary data.</text>
</comment>
<feature type="compositionally biased region" description="Basic and acidic residues" evidence="11">
    <location>
        <begin position="797"/>
        <end position="806"/>
    </location>
</feature>
<gene>
    <name evidence="13" type="ORF">Tci_008246</name>
</gene>
<dbReference type="GO" id="GO:0003676">
    <property type="term" value="F:nucleic acid binding"/>
    <property type="evidence" value="ECO:0007669"/>
    <property type="project" value="InterPro"/>
</dbReference>
<feature type="compositionally biased region" description="Basic and acidic residues" evidence="11">
    <location>
        <begin position="770"/>
        <end position="782"/>
    </location>
</feature>
<evidence type="ECO:0000256" key="3">
    <source>
        <dbReference type="ARBA" id="ARBA00022759"/>
    </source>
</evidence>
<dbReference type="GO" id="GO:0015074">
    <property type="term" value="P:DNA integration"/>
    <property type="evidence" value="ECO:0007669"/>
    <property type="project" value="UniProtKB-KW"/>
</dbReference>
<dbReference type="SUPFAM" id="SSF53098">
    <property type="entry name" value="Ribonuclease H-like"/>
    <property type="match status" value="1"/>
</dbReference>
<evidence type="ECO:0000256" key="2">
    <source>
        <dbReference type="ARBA" id="ARBA00022723"/>
    </source>
</evidence>
<feature type="domain" description="Integrase catalytic" evidence="12">
    <location>
        <begin position="95"/>
        <end position="281"/>
    </location>
</feature>
<evidence type="ECO:0000256" key="1">
    <source>
        <dbReference type="ARBA" id="ARBA00022722"/>
    </source>
</evidence>
<name>A0A6L2JGY6_TANCI</name>
<evidence type="ECO:0000256" key="11">
    <source>
        <dbReference type="SAM" id="MobiDB-lite"/>
    </source>
</evidence>
<keyword evidence="3" id="KW-0255">Endonuclease</keyword>
<dbReference type="GO" id="GO:0006310">
    <property type="term" value="P:DNA recombination"/>
    <property type="evidence" value="ECO:0007669"/>
    <property type="project" value="UniProtKB-KW"/>
</dbReference>
<dbReference type="GO" id="GO:0003887">
    <property type="term" value="F:DNA-directed DNA polymerase activity"/>
    <property type="evidence" value="ECO:0007669"/>
    <property type="project" value="UniProtKB-KW"/>
</dbReference>
<keyword evidence="5" id="KW-0460">Magnesium</keyword>
<keyword evidence="2" id="KW-0479">Metal-binding</keyword>
<feature type="region of interest" description="Disordered" evidence="11">
    <location>
        <begin position="713"/>
        <end position="836"/>
    </location>
</feature>
<dbReference type="PANTHER" id="PTHR42648">
    <property type="entry name" value="TRANSPOSASE, PUTATIVE-RELATED"/>
    <property type="match status" value="1"/>
</dbReference>
<feature type="region of interest" description="Disordered" evidence="11">
    <location>
        <begin position="1058"/>
        <end position="1137"/>
    </location>
</feature>
<evidence type="ECO:0000256" key="4">
    <source>
        <dbReference type="ARBA" id="ARBA00022801"/>
    </source>
</evidence>
<feature type="compositionally biased region" description="Polar residues" evidence="11">
    <location>
        <begin position="813"/>
        <end position="836"/>
    </location>
</feature>
<dbReference type="Pfam" id="PF07727">
    <property type="entry name" value="RVT_2"/>
    <property type="match status" value="2"/>
</dbReference>
<feature type="region of interest" description="Disordered" evidence="11">
    <location>
        <begin position="1"/>
        <end position="28"/>
    </location>
</feature>
<keyword evidence="10" id="KW-0511">Multifunctional enzyme</keyword>
<evidence type="ECO:0000313" key="13">
    <source>
        <dbReference type="EMBL" id="GEU36268.1"/>
    </source>
</evidence>
<protein>
    <submittedName>
        <fullName evidence="13">Retrovirus-related Pol polyprotein from transposon TNT 1-94</fullName>
    </submittedName>
</protein>
<dbReference type="PROSITE" id="PS50994">
    <property type="entry name" value="INTEGRASE"/>
    <property type="match status" value="1"/>
</dbReference>
<keyword evidence="6" id="KW-0229">DNA integration</keyword>
<dbReference type="PANTHER" id="PTHR42648:SF11">
    <property type="entry name" value="TRANSPOSON TY4-P GAG-POL POLYPROTEIN"/>
    <property type="match status" value="1"/>
</dbReference>
<dbReference type="EMBL" id="BKCJ010000790">
    <property type="protein sequence ID" value="GEU36268.1"/>
    <property type="molecule type" value="Genomic_DNA"/>
</dbReference>
<keyword evidence="4" id="KW-0378">Hydrolase</keyword>
<keyword evidence="9" id="KW-0233">DNA recombination</keyword>
<dbReference type="GO" id="GO:0016787">
    <property type="term" value="F:hydrolase activity"/>
    <property type="evidence" value="ECO:0007669"/>
    <property type="project" value="UniProtKB-KW"/>
</dbReference>
<dbReference type="InterPro" id="IPR039537">
    <property type="entry name" value="Retrotran_Ty1/copia-like"/>
</dbReference>
<sequence length="1802" mass="203295">MSSGAANSEAASSGAASSGAVSSGAASSGATSSGAANSGAASSRSASLVVRQFYDSDLEVAFRTHSCYVRDVDAVKLLKGYRGSNPYTISVEDIMKSSPIFLLSKAFKNKSWLWHRWLNHLKFSTINDLARKDMSINRKRYILVIVDDYSRFTWVKFLRSKDETSQFVIKFLKQIQVGLNKIVRFIRTDNGIEFVNQILTKFYKRDGITHQKSVLRNPQQNGVVERHNRTLVEAAGTILIFSKALMFLWTEVFATICYTQNISLIHTLHNKTPYELVHGRKPDITFLRVFGALCFPTTDSKDLGKLKAKADIGIFVGYAPNRKDLEILFQPMFDEYFKPPSVERPVPPALVVQVLVVLAGTPSSTTIDQGAPSTSHSLSSSEVQASILHQGVAAGPTFEDNPFAQAVNNPFVNVFTPEPSSKESSSGDCFYHLVLSKVKPKNFKTAEIDAYWFVAMQEEIQKFDRLQVWELVPKPDYVIIIALKWIYKVKLDEYGDVLKNNAWLVAKGYRQEEGIDFEESFALVARIEAIKIFIANAASKNMTIYQMDIKIAFLNGKLEEEVHVSQPEGFIDADHPTHVYRLKKAPYGLKQAPRAWIPAEVRREMLSFMRQISELVIEGAENDCYLNNKGMLTYWEKKSSLLRNALRIIPKDSAHPFAPPLDADLVIDSVNNLGYTEELYFVSKMGRQNICRRPQSPIHITKDDYPLNNLKFVSKGGVDEPTTMTGEEVRKKKKAPQAGKSKQPAPTKQPKPAKNKISKPAHSKKIYKGKRSDHLVDKKDEESQPASEPQVENDEYNLQRDVEGKGKGIVRFSTRSTTRSPQDDTSANVVHDTSSLADSTNNVKTVADMEQSNREIDTEILNVVEEQCKEVSNTVALEEIIVKFDEGHVESNPDPGQSQVTQAGPNPEPTKLTTMTHVHIENPPSSSRTLSSMKNLEYAFTFGDQFLNEKLMEEEMRKANVETKVEYMVTIPIHQASLSVLPLSTPIIDLSPSKPVSPPVQEPIFKTTTTTTILPPPPPQSTTDPDLATREALEKRSADFELHPNHTTLYEALEVSMQRENNDEPHVGLAKSRKRYHGDQDPPPPPPKDSDRNKKKRHDSNASTSKQPLVQKSSAWKTSDSRESPFNSSKKKPASPFEYPADAMAKTYKDLAKNKLLWKTGDMAFFIQWYCKQIGKMKLVKSDFEEADFKNMHSNDFEDMYLLNIQGKLNNISRADKVYLSTAVNLWIRNIVIKKRVEDLQLGKLNNISRADKVYLSTAVNLWIRNIVIKKRVEDLQLALQARNKFGFVDGSCLKDSYASCDLLSTQWDRCNAMLVKSAHLTRNPLPDVKDAYTTISREESHRGIRESFGVTKSKMNATSFAAKSFNNNKRNFNNNNNTRGPVNNFNNKGLNPNLPAYNTPSFITADHMRKLMNLINDASFGSMHANIVGWIIDSRANQHLTMLIVKMYYVVDISSLKITVGHPNGTLATISQVGNLKLSKNVILYDALVVPREITVGTGSESGGLYLFDMDNNKSIGKINMVMSFNVSKDLWHNRLGHPADQVFTVLKYDLNLSKNKKVSVCDNYHMAKQTREPFSLSNHKSKRLGELVYLDFPNDEKRVASVEDGRVPSRIDTTQMQTSKSSVKRSSRSGKMPIKFNDYVVESNVKYGLEKHVNYYKLDSINFYFATTLNKSTKPETYYEAIKDNNWVEAMNNEIKALNRNNTWTIKDLPAGRKPIGCKWLFKIKYKSSGEIDRYKARLVAKGSSQIKGIDFDETFSPFVKMVAVRCIISLVVHYDCPLYQLDVNNAFMYGDLYEDVYMT</sequence>
<dbReference type="InterPro" id="IPR012337">
    <property type="entry name" value="RNaseH-like_sf"/>
</dbReference>
<reference evidence="13" key="1">
    <citation type="journal article" date="2019" name="Sci. Rep.">
        <title>Draft genome of Tanacetum cinerariifolium, the natural source of mosquito coil.</title>
        <authorList>
            <person name="Yamashiro T."/>
            <person name="Shiraishi A."/>
            <person name="Satake H."/>
            <person name="Nakayama K."/>
        </authorList>
    </citation>
    <scope>NUCLEOTIDE SEQUENCE</scope>
</reference>
<dbReference type="GO" id="GO:0046872">
    <property type="term" value="F:metal ion binding"/>
    <property type="evidence" value="ECO:0007669"/>
    <property type="project" value="UniProtKB-KW"/>
</dbReference>
<feature type="compositionally biased region" description="Low complexity" evidence="11">
    <location>
        <begin position="736"/>
        <end position="750"/>
    </location>
</feature>
<keyword evidence="8" id="KW-0808">Transferase</keyword>
<feature type="compositionally biased region" description="Polar residues" evidence="11">
    <location>
        <begin position="1101"/>
        <end position="1128"/>
    </location>
</feature>